<evidence type="ECO:0000313" key="2">
    <source>
        <dbReference type="EMBL" id="MFC3996100.1"/>
    </source>
</evidence>
<feature type="domain" description="HTH cro/C1-type" evidence="1">
    <location>
        <begin position="30"/>
        <end position="81"/>
    </location>
</feature>
<dbReference type="PANTHER" id="PTHR35010:SF2">
    <property type="entry name" value="BLL4672 PROTEIN"/>
    <property type="match status" value="1"/>
</dbReference>
<evidence type="ECO:0000313" key="3">
    <source>
        <dbReference type="Proteomes" id="UP001595847"/>
    </source>
</evidence>
<name>A0ABV8FJ10_9ACTN</name>
<dbReference type="Gene3D" id="3.30.450.180">
    <property type="match status" value="1"/>
</dbReference>
<dbReference type="Proteomes" id="UP001595847">
    <property type="component" value="Unassembled WGS sequence"/>
</dbReference>
<dbReference type="SMART" id="SM00530">
    <property type="entry name" value="HTH_XRE"/>
    <property type="match status" value="1"/>
</dbReference>
<reference evidence="3" key="1">
    <citation type="journal article" date="2019" name="Int. J. Syst. Evol. Microbiol.">
        <title>The Global Catalogue of Microorganisms (GCM) 10K type strain sequencing project: providing services to taxonomists for standard genome sequencing and annotation.</title>
        <authorList>
            <consortium name="The Broad Institute Genomics Platform"/>
            <consortium name="The Broad Institute Genome Sequencing Center for Infectious Disease"/>
            <person name="Wu L."/>
            <person name="Ma J."/>
        </authorList>
    </citation>
    <scope>NUCLEOTIDE SEQUENCE [LARGE SCALE GENOMIC DNA]</scope>
    <source>
        <strain evidence="3">TBRC 1826</strain>
    </source>
</reference>
<dbReference type="EMBL" id="JBHSBH010000007">
    <property type="protein sequence ID" value="MFC3996100.1"/>
    <property type="molecule type" value="Genomic_DNA"/>
</dbReference>
<dbReference type="Gene3D" id="1.10.260.40">
    <property type="entry name" value="lambda repressor-like DNA-binding domains"/>
    <property type="match status" value="1"/>
</dbReference>
<dbReference type="CDD" id="cd00093">
    <property type="entry name" value="HTH_XRE"/>
    <property type="match status" value="1"/>
</dbReference>
<accession>A0ABV8FJ10</accession>
<proteinExistence type="predicted"/>
<dbReference type="InterPro" id="IPR041413">
    <property type="entry name" value="MLTR_LBD"/>
</dbReference>
<protein>
    <submittedName>
        <fullName evidence="2">Helix-turn-helix transcriptional regulator</fullName>
    </submittedName>
</protein>
<keyword evidence="3" id="KW-1185">Reference proteome</keyword>
<gene>
    <name evidence="2" type="ORF">ACFOVU_09260</name>
</gene>
<dbReference type="Pfam" id="PF17765">
    <property type="entry name" value="MLTR_LBD"/>
    <property type="match status" value="1"/>
</dbReference>
<dbReference type="InterPro" id="IPR010982">
    <property type="entry name" value="Lambda_DNA-bd_dom_sf"/>
</dbReference>
<dbReference type="RefSeq" id="WP_378531859.1">
    <property type="nucleotide sequence ID" value="NZ_JBHSBH010000007.1"/>
</dbReference>
<dbReference type="SUPFAM" id="SSF47413">
    <property type="entry name" value="lambda repressor-like DNA-binding domains"/>
    <property type="match status" value="1"/>
</dbReference>
<evidence type="ECO:0000259" key="1">
    <source>
        <dbReference type="PROSITE" id="PS50943"/>
    </source>
</evidence>
<dbReference type="PROSITE" id="PS50943">
    <property type="entry name" value="HTH_CROC1"/>
    <property type="match status" value="1"/>
</dbReference>
<comment type="caution">
    <text evidence="2">The sequence shown here is derived from an EMBL/GenBank/DDBJ whole genome shotgun (WGS) entry which is preliminary data.</text>
</comment>
<dbReference type="InterPro" id="IPR001387">
    <property type="entry name" value="Cro/C1-type_HTH"/>
</dbReference>
<dbReference type="PANTHER" id="PTHR35010">
    <property type="entry name" value="BLL4672 PROTEIN-RELATED"/>
    <property type="match status" value="1"/>
</dbReference>
<organism evidence="2 3">
    <name type="scientific">Nocardiopsis sediminis</name>
    <dbReference type="NCBI Taxonomy" id="1778267"/>
    <lineage>
        <taxon>Bacteria</taxon>
        <taxon>Bacillati</taxon>
        <taxon>Actinomycetota</taxon>
        <taxon>Actinomycetes</taxon>
        <taxon>Streptosporangiales</taxon>
        <taxon>Nocardiopsidaceae</taxon>
        <taxon>Nocardiopsis</taxon>
    </lineage>
</organism>
<sequence length="287" mass="31810">MPDNDLGDFLRSRRARLRPEDVDMLSSGTRRVAGLRREEIAVLADVNVDYYTRLEQGRERRPSAQMVDALRRALRLDEDEAAHLHRLAGTVPLPSGSRPPHHVSAGLRQLLDGYSHTPALVLNRGLDVLATNPLADALFSAFAPVDNLARMAFVHPAGRGFYRDWNRVARSTVANLRHATGHEPGDPHLAALVAELAQHSPRFAELWAEHDVRGKSHEAKRLLHPDVGPLTLDFRTFDVREAPGQQLVIYHAEPGSESHQALNLLETLHATRAAEHGPAHLTGSRRA</sequence>
<dbReference type="Pfam" id="PF13560">
    <property type="entry name" value="HTH_31"/>
    <property type="match status" value="1"/>
</dbReference>